<dbReference type="Pfam" id="PF01408">
    <property type="entry name" value="GFO_IDH_MocA"/>
    <property type="match status" value="1"/>
</dbReference>
<keyword evidence="5" id="KW-1185">Reference proteome</keyword>
<evidence type="ECO:0000313" key="5">
    <source>
        <dbReference type="Proteomes" id="UP000191901"/>
    </source>
</evidence>
<name>A0A1Z3HKF3_9CYAN</name>
<feature type="domain" description="Gfo/Idh/MocA-like oxidoreductase C-terminal" evidence="3">
    <location>
        <begin position="150"/>
        <end position="335"/>
    </location>
</feature>
<dbReference type="InterPro" id="IPR000683">
    <property type="entry name" value="Gfo/Idh/MocA-like_OxRdtase_N"/>
</dbReference>
<evidence type="ECO:0000313" key="4">
    <source>
        <dbReference type="EMBL" id="ASC70773.1"/>
    </source>
</evidence>
<dbReference type="EMBL" id="CP021983">
    <property type="protein sequence ID" value="ASC70773.1"/>
    <property type="molecule type" value="Genomic_DNA"/>
</dbReference>
<dbReference type="InterPro" id="IPR004104">
    <property type="entry name" value="Gfo/Idh/MocA-like_OxRdtase_C"/>
</dbReference>
<dbReference type="AlphaFoldDB" id="A0A1Z3HKF3"/>
<dbReference type="GO" id="GO:0000166">
    <property type="term" value="F:nucleotide binding"/>
    <property type="evidence" value="ECO:0007669"/>
    <property type="project" value="InterPro"/>
</dbReference>
<dbReference type="InterPro" id="IPR036291">
    <property type="entry name" value="NAD(P)-bd_dom_sf"/>
</dbReference>
<dbReference type="KEGG" id="hhg:XM38_017200"/>
<dbReference type="InterPro" id="IPR051450">
    <property type="entry name" value="Gfo/Idh/MocA_Oxidoreductases"/>
</dbReference>
<dbReference type="PANTHER" id="PTHR43377:SF10">
    <property type="entry name" value="BILIVERDIN REDUCTASE"/>
    <property type="match status" value="1"/>
</dbReference>
<feature type="domain" description="Gfo/Idh/MocA-like oxidoreductase N-terminal" evidence="2">
    <location>
        <begin position="14"/>
        <end position="132"/>
    </location>
</feature>
<proteinExistence type="inferred from homology"/>
<evidence type="ECO:0000256" key="1">
    <source>
        <dbReference type="ARBA" id="ARBA00010928"/>
    </source>
</evidence>
<evidence type="ECO:0000259" key="3">
    <source>
        <dbReference type="Pfam" id="PF02894"/>
    </source>
</evidence>
<organism evidence="4 5">
    <name type="scientific">Halomicronema hongdechloris C2206</name>
    <dbReference type="NCBI Taxonomy" id="1641165"/>
    <lineage>
        <taxon>Bacteria</taxon>
        <taxon>Bacillati</taxon>
        <taxon>Cyanobacteriota</taxon>
        <taxon>Cyanophyceae</taxon>
        <taxon>Nodosilineales</taxon>
        <taxon>Nodosilineaceae</taxon>
        <taxon>Halomicronema</taxon>
    </lineage>
</organism>
<dbReference type="STRING" id="1641165.XM38_17710"/>
<gene>
    <name evidence="4" type="primary">ydgJ</name>
    <name evidence="4" type="ORF">XM38_017200</name>
</gene>
<dbReference type="Gene3D" id="3.40.50.720">
    <property type="entry name" value="NAD(P)-binding Rossmann-like Domain"/>
    <property type="match status" value="1"/>
</dbReference>
<dbReference type="RefSeq" id="WP_225889234.1">
    <property type="nucleotide sequence ID" value="NZ_CP021983.2"/>
</dbReference>
<sequence>MSSPLNDTLLNQPLKVGLVGTGYAAQLRAEALRADVRSHPFLVAGHRPEKTLEFSRSHGLTVADSWQAVVHHPDVDLVCVAHLNRDHAPVVAAALQAHKHVIVEYPLAFSPQQGQQLLALARAQQRLLHVEHIELLGGLHQAMQQHLPAIGAPSYVRYSTLKPQRPAPTKWTYRPAEFGFPLVGALSRIHRLTHLFGPITAVTCQLQYDGVISRTTPEAFTSCLCIGQFQFQSGLLAEVSYGKGELIWQVTRRMEIYGQTGALVFEADHGTLIRPEDTQPIVVGSRRGLFKRDTQMVLDHLSSGTPLYVTPQQSLLSLAVADAARRSAETGEMVRL</sequence>
<accession>A0A1Z3HKF3</accession>
<reference evidence="4 5" key="1">
    <citation type="journal article" date="2016" name="Biochim. Biophys. Acta">
        <title>Characterization of red-shifted phycobilisomes isolated from the chlorophyll f-containing cyanobacterium Halomicronema hongdechloris.</title>
        <authorList>
            <person name="Li Y."/>
            <person name="Lin Y."/>
            <person name="Garvey C.J."/>
            <person name="Birch D."/>
            <person name="Corkery R.W."/>
            <person name="Loughlin P.C."/>
            <person name="Scheer H."/>
            <person name="Willows R.D."/>
            <person name="Chen M."/>
        </authorList>
    </citation>
    <scope>NUCLEOTIDE SEQUENCE [LARGE SCALE GENOMIC DNA]</scope>
    <source>
        <strain evidence="4 5">C2206</strain>
    </source>
</reference>
<dbReference type="SUPFAM" id="SSF51735">
    <property type="entry name" value="NAD(P)-binding Rossmann-fold domains"/>
    <property type="match status" value="1"/>
</dbReference>
<comment type="similarity">
    <text evidence="1">Belongs to the Gfo/Idh/MocA family.</text>
</comment>
<dbReference type="Proteomes" id="UP000191901">
    <property type="component" value="Chromosome"/>
</dbReference>
<dbReference type="GO" id="GO:0016491">
    <property type="term" value="F:oxidoreductase activity"/>
    <property type="evidence" value="ECO:0007669"/>
    <property type="project" value="UniProtKB-KW"/>
</dbReference>
<evidence type="ECO:0000259" key="2">
    <source>
        <dbReference type="Pfam" id="PF01408"/>
    </source>
</evidence>
<keyword evidence="4" id="KW-0560">Oxidoreductase</keyword>
<dbReference type="PANTHER" id="PTHR43377">
    <property type="entry name" value="BILIVERDIN REDUCTASE A"/>
    <property type="match status" value="1"/>
</dbReference>
<dbReference type="EC" id="1.-.-.-" evidence="4"/>
<dbReference type="Gene3D" id="3.30.360.10">
    <property type="entry name" value="Dihydrodipicolinate Reductase, domain 2"/>
    <property type="match status" value="1"/>
</dbReference>
<dbReference type="Pfam" id="PF02894">
    <property type="entry name" value="GFO_IDH_MocA_C"/>
    <property type="match status" value="1"/>
</dbReference>
<protein>
    <submittedName>
        <fullName evidence="4">Oxidoreductase YdgJ</fullName>
        <ecNumber evidence="4">1.-.-.-</ecNumber>
    </submittedName>
</protein>